<feature type="region of interest" description="Disordered" evidence="1">
    <location>
        <begin position="671"/>
        <end position="694"/>
    </location>
</feature>
<feature type="compositionally biased region" description="Low complexity" evidence="1">
    <location>
        <begin position="1"/>
        <end position="22"/>
    </location>
</feature>
<keyword evidence="3" id="KW-1185">Reference proteome</keyword>
<feature type="region of interest" description="Disordered" evidence="1">
    <location>
        <begin position="1"/>
        <end position="33"/>
    </location>
</feature>
<evidence type="ECO:0000313" key="2">
    <source>
        <dbReference type="EMBL" id="RXK42096.1"/>
    </source>
</evidence>
<organism evidence="2 3">
    <name type="scientific">Tremella mesenterica</name>
    <name type="common">Jelly fungus</name>
    <dbReference type="NCBI Taxonomy" id="5217"/>
    <lineage>
        <taxon>Eukaryota</taxon>
        <taxon>Fungi</taxon>
        <taxon>Dikarya</taxon>
        <taxon>Basidiomycota</taxon>
        <taxon>Agaricomycotina</taxon>
        <taxon>Tremellomycetes</taxon>
        <taxon>Tremellales</taxon>
        <taxon>Tremellaceae</taxon>
        <taxon>Tremella</taxon>
    </lineage>
</organism>
<dbReference type="EMBL" id="SDIL01000003">
    <property type="protein sequence ID" value="RXK42096.1"/>
    <property type="molecule type" value="Genomic_DNA"/>
</dbReference>
<proteinExistence type="predicted"/>
<dbReference type="InterPro" id="IPR011009">
    <property type="entry name" value="Kinase-like_dom_sf"/>
</dbReference>
<dbReference type="InParanoid" id="A0A4Q1BVN4"/>
<dbReference type="OrthoDB" id="3182995at2759"/>
<feature type="region of interest" description="Disordered" evidence="1">
    <location>
        <begin position="603"/>
        <end position="634"/>
    </location>
</feature>
<sequence>METSSPTRSPSLSSQPAQSIQPSSPPQPTLPSLSFSLTPGHQHVYTYLFNPTTLRQVWENYVSPPIFMLPDPVDPSPLSLTTDSPSRHRTAERLSPTPISNNSTDLSFNTFSLLSRHGYDHIELKYDPTFLSNLQSVIENSLRPGIADLPFNHPSLQPGIEKVMSDIALSRVSTVIFGKEELLSYETAQSGLHRLGLMREANIILRSRFFKISHDSIWVHGSQKAVPGQIDFINVRGSGARQRFGAHTRQSSSQANALGPAGAAGEIKRKEVLPYMALRQIVDQVRDETEAQGGPGYLRLRYDQDNRRFVTEDPSSPLSQKHILPLVQLFLEHHQARVHDLFLFNGYSSILTRLSTPNQLKISNVIDPYLRRQRFTILSALIAYGLKEYPPRVGEGLFMSLGLDASPRAVIDGTSLMTRSTPPAVDNVIGRGPQTGVRGPVPKSVISFTGCQENSSENEHTTHPASPILCQSGSVWPAVPLSDVDYLPLTNFIFLPPPSPVCNLTSIPAAIQVDPYPIAFLPVEDLREQVSYSSTSQYSDSGFKSPKSYNHTDTPNYASQPDVVVEPLRYSLGPKIGGISRLWDVYQGHVLVQDIKDMYDHSKEKTSDCSSTSSLPQQNTPPYTKSDSSSISHTLTLLGSPPTSIFKATDMASSEFDEVTSSMDRLSNFTWETQENRSTASTSHASIPSSNRRDPLMAERDKLCHFKPVQVENVSINTSHSHEPSNMFTSVDVETSPLCNQEVIKSSLQDDHGYLDDANKGPLGMIPQPNIIDNQNRVTTEVSVVIKFCFPEAFAHRLYPDLGYEGYAPNEALIAALTEVDAYNGPLRGLMGQVVPRVYGVWEIFHKEKSEVNHIRLTQGVSSGRESEFGQLEFQQSHDLRNGQHPKLNGKRVGLMVIMEQLGQSLADMCNEAERIHPIFKYEIQRLYKLLHASGVSHGDVERRHICASDDGSLRLIDFETSRWGDDPLLGRDMARDDRDWACM</sequence>
<evidence type="ECO:0008006" key="4">
    <source>
        <dbReference type="Google" id="ProtNLM"/>
    </source>
</evidence>
<dbReference type="SUPFAM" id="SSF56112">
    <property type="entry name" value="Protein kinase-like (PK-like)"/>
    <property type="match status" value="1"/>
</dbReference>
<accession>A0A4Q1BVN4</accession>
<evidence type="ECO:0000256" key="1">
    <source>
        <dbReference type="SAM" id="MobiDB-lite"/>
    </source>
</evidence>
<dbReference type="AlphaFoldDB" id="A0A4Q1BVN4"/>
<feature type="compositionally biased region" description="Polar residues" evidence="1">
    <location>
        <begin position="547"/>
        <end position="558"/>
    </location>
</feature>
<dbReference type="Proteomes" id="UP000289152">
    <property type="component" value="Unassembled WGS sequence"/>
</dbReference>
<reference evidence="2 3" key="1">
    <citation type="submission" date="2016-06" db="EMBL/GenBank/DDBJ databases">
        <title>Evolution of pathogenesis and genome organization in the Tremellales.</title>
        <authorList>
            <person name="Cuomo C."/>
            <person name="Litvintseva A."/>
            <person name="Heitman J."/>
            <person name="Chen Y."/>
            <person name="Sun S."/>
            <person name="Springer D."/>
            <person name="Dromer F."/>
            <person name="Young S."/>
            <person name="Zeng Q."/>
            <person name="Chapman S."/>
            <person name="Gujja S."/>
            <person name="Saif S."/>
            <person name="Birren B."/>
        </authorList>
    </citation>
    <scope>NUCLEOTIDE SEQUENCE [LARGE SCALE GENOMIC DNA]</scope>
    <source>
        <strain evidence="2 3">ATCC 28783</strain>
    </source>
</reference>
<comment type="caution">
    <text evidence="2">The sequence shown here is derived from an EMBL/GenBank/DDBJ whole genome shotgun (WGS) entry which is preliminary data.</text>
</comment>
<feature type="compositionally biased region" description="Polar residues" evidence="1">
    <location>
        <begin position="608"/>
        <end position="634"/>
    </location>
</feature>
<feature type="region of interest" description="Disordered" evidence="1">
    <location>
        <begin position="77"/>
        <end position="100"/>
    </location>
</feature>
<feature type="region of interest" description="Disordered" evidence="1">
    <location>
        <begin position="534"/>
        <end position="558"/>
    </location>
</feature>
<evidence type="ECO:0000313" key="3">
    <source>
        <dbReference type="Proteomes" id="UP000289152"/>
    </source>
</evidence>
<name>A0A4Q1BVN4_TREME</name>
<feature type="compositionally biased region" description="Polar residues" evidence="1">
    <location>
        <begin position="671"/>
        <end position="690"/>
    </location>
</feature>
<gene>
    <name evidence="2" type="ORF">M231_00453</name>
</gene>
<protein>
    <recommendedName>
        <fullName evidence="4">Protein kinase domain-containing protein</fullName>
    </recommendedName>
</protein>